<dbReference type="Proteomes" id="UP000831786">
    <property type="component" value="Chromosome"/>
</dbReference>
<comment type="domain">
    <text evidence="8">The IMP cyclohydrolase activity resides in the N-terminal region.</text>
</comment>
<dbReference type="RefSeq" id="WP_244693310.1">
    <property type="nucleotide sequence ID" value="NZ_CP095044.1"/>
</dbReference>
<evidence type="ECO:0000313" key="10">
    <source>
        <dbReference type="EMBL" id="UOQ58024.1"/>
    </source>
</evidence>
<evidence type="ECO:0000256" key="3">
    <source>
        <dbReference type="ARBA" id="ARBA00007667"/>
    </source>
</evidence>
<proteinExistence type="inferred from homology"/>
<evidence type="ECO:0000313" key="11">
    <source>
        <dbReference type="Proteomes" id="UP000831786"/>
    </source>
</evidence>
<dbReference type="SUPFAM" id="SSF52335">
    <property type="entry name" value="Methylglyoxal synthase-like"/>
    <property type="match status" value="1"/>
</dbReference>
<comment type="similarity">
    <text evidence="3 8">Belongs to the PurH family.</text>
</comment>
<dbReference type="SMART" id="SM00798">
    <property type="entry name" value="AICARFT_IMPCHas"/>
    <property type="match status" value="1"/>
</dbReference>
<name>A0ABY4FP10_9MICO</name>
<comment type="catalytic activity">
    <reaction evidence="8">
        <text>IMP + H2O = 5-formamido-1-(5-phospho-D-ribosyl)imidazole-4-carboxamide</text>
        <dbReference type="Rhea" id="RHEA:18445"/>
        <dbReference type="ChEBI" id="CHEBI:15377"/>
        <dbReference type="ChEBI" id="CHEBI:58053"/>
        <dbReference type="ChEBI" id="CHEBI:58467"/>
        <dbReference type="EC" id="3.5.4.10"/>
    </reaction>
</comment>
<dbReference type="InterPro" id="IPR002695">
    <property type="entry name" value="PurH-like"/>
</dbReference>
<reference evidence="10 11" key="1">
    <citation type="submission" date="2022-04" db="EMBL/GenBank/DDBJ databases">
        <title>Leucobacter sp. isolated from rhizosphere of garlic.</title>
        <authorList>
            <person name="Won M."/>
            <person name="Lee C.-M."/>
            <person name="Woen H.-Y."/>
            <person name="Kwon S.-W."/>
        </authorList>
    </citation>
    <scope>NUCLEOTIDE SEQUENCE [LARGE SCALE GENOMIC DNA]</scope>
    <source>
        <strain evidence="10 11">H21R-40</strain>
    </source>
</reference>
<evidence type="ECO:0000259" key="9">
    <source>
        <dbReference type="PROSITE" id="PS51855"/>
    </source>
</evidence>
<dbReference type="Gene3D" id="3.40.140.20">
    <property type="match status" value="2"/>
</dbReference>
<dbReference type="HAMAP" id="MF_00139">
    <property type="entry name" value="PurH"/>
    <property type="match status" value="1"/>
</dbReference>
<dbReference type="GO" id="GO:0004643">
    <property type="term" value="F:phosphoribosylaminoimidazolecarboxamide formyltransferase activity"/>
    <property type="evidence" value="ECO:0007669"/>
    <property type="project" value="UniProtKB-EC"/>
</dbReference>
<evidence type="ECO:0000256" key="8">
    <source>
        <dbReference type="HAMAP-Rule" id="MF_00139"/>
    </source>
</evidence>
<evidence type="ECO:0000256" key="6">
    <source>
        <dbReference type="ARBA" id="ARBA00022801"/>
    </source>
</evidence>
<protein>
    <recommendedName>
        <fullName evidence="8">Bifunctional purine biosynthesis protein PurH</fullName>
    </recommendedName>
    <domain>
        <recommendedName>
            <fullName evidence="8">Phosphoribosylaminoimidazolecarboxamide formyltransferase</fullName>
            <ecNumber evidence="8">2.1.2.3</ecNumber>
        </recommendedName>
        <alternativeName>
            <fullName evidence="8">AICAR transformylase</fullName>
        </alternativeName>
    </domain>
    <domain>
        <recommendedName>
            <fullName evidence="8">IMP cyclohydrolase</fullName>
            <ecNumber evidence="8">3.5.4.10</ecNumber>
        </recommendedName>
        <alternativeName>
            <fullName evidence="8">ATIC</fullName>
        </alternativeName>
        <alternativeName>
            <fullName evidence="8">IMP synthase</fullName>
        </alternativeName>
        <alternativeName>
            <fullName evidence="8">Inosinicase</fullName>
        </alternativeName>
    </domain>
</protein>
<dbReference type="NCBIfam" id="NF002049">
    <property type="entry name" value="PRK00881.1"/>
    <property type="match status" value="1"/>
</dbReference>
<sequence length="554" mass="57728">MAVQSHDPSLYEHRDVIPVRRALISVSDKTRLLDLAAALAEAGVEIVSTGSTAATIRDAGHTVTDVSEVTGFAEALDGRVKTLHPAVHSGLLADLRLADHRAQLAELGFSAFELVVVNLYPFEETVASGKPAADVIENVDIGGPAMVRATAKNHANAAIVVSPARYDDVIAAVGAGGTSLAQRRSLAAEAFVHTAQYDAAVANWFLDQEDAGWEAPEPAAVAAAADEDSIDSVFADTEGYVGYETFGLREAVLRYGENSHQRAALFTESDGAGIAQATQLHGKEMSYNNYVDADAALRAAYDHERPAVAIVKHANPCGIAVAPEGADDAIAAAHELAHACDPVSAYGGVIAANRTVTAGMAATVAEIFTEVIVAPGFEPEALAILTRKKNVRLLVLPADFAPNPVELRQVSGGFLLQDADRSFAPASAWTLAAGAAADAATLAELEFAWRACRAVKSNAILLAAEGASVGVGMGQVNRVDSCRLAVDRAGDRARGSVAASDAFFPFADGLQVLLDAGVRAVVQPGGSVRDDEVIAAAQAAGVTMYFTGERHFFH</sequence>
<evidence type="ECO:0000256" key="4">
    <source>
        <dbReference type="ARBA" id="ARBA00022679"/>
    </source>
</evidence>
<accession>A0ABY4FP10</accession>
<keyword evidence="6 8" id="KW-0378">Hydrolase</keyword>
<dbReference type="SMART" id="SM00851">
    <property type="entry name" value="MGS"/>
    <property type="match status" value="1"/>
</dbReference>
<keyword evidence="5 8" id="KW-0658">Purine biosynthesis</keyword>
<comment type="pathway">
    <text evidence="2 8">Purine metabolism; IMP biosynthesis via de novo pathway; 5-formamido-1-(5-phospho-D-ribosyl)imidazole-4-carboxamide from 5-amino-1-(5-phospho-D-ribosyl)imidazole-4-carboxamide (10-formyl THF route): step 1/1.</text>
</comment>
<organism evidence="10 11">
    <name type="scientific">Leucobacter allii</name>
    <dbReference type="NCBI Taxonomy" id="2932247"/>
    <lineage>
        <taxon>Bacteria</taxon>
        <taxon>Bacillati</taxon>
        <taxon>Actinomycetota</taxon>
        <taxon>Actinomycetes</taxon>
        <taxon>Micrococcales</taxon>
        <taxon>Microbacteriaceae</taxon>
        <taxon>Leucobacter</taxon>
    </lineage>
</organism>
<dbReference type="NCBIfam" id="TIGR00355">
    <property type="entry name" value="purH"/>
    <property type="match status" value="1"/>
</dbReference>
<dbReference type="Pfam" id="PF01808">
    <property type="entry name" value="AICARFT_IMPCHas"/>
    <property type="match status" value="1"/>
</dbReference>
<evidence type="ECO:0000256" key="2">
    <source>
        <dbReference type="ARBA" id="ARBA00004954"/>
    </source>
</evidence>
<dbReference type="PANTHER" id="PTHR11692">
    <property type="entry name" value="BIFUNCTIONAL PURINE BIOSYNTHESIS PROTEIN PURH"/>
    <property type="match status" value="1"/>
</dbReference>
<dbReference type="Pfam" id="PF02142">
    <property type="entry name" value="MGS"/>
    <property type="match status" value="1"/>
</dbReference>
<dbReference type="EC" id="3.5.4.10" evidence="8"/>
<dbReference type="PANTHER" id="PTHR11692:SF0">
    <property type="entry name" value="BIFUNCTIONAL PURINE BIOSYNTHESIS PROTEIN ATIC"/>
    <property type="match status" value="1"/>
</dbReference>
<dbReference type="EC" id="2.1.2.3" evidence="8"/>
<keyword evidence="7 8" id="KW-0511">Multifunctional enzyme</keyword>
<dbReference type="CDD" id="cd01421">
    <property type="entry name" value="IMPCH"/>
    <property type="match status" value="1"/>
</dbReference>
<dbReference type="SUPFAM" id="SSF53927">
    <property type="entry name" value="Cytidine deaminase-like"/>
    <property type="match status" value="1"/>
</dbReference>
<feature type="domain" description="MGS-like" evidence="9">
    <location>
        <begin position="15"/>
        <end position="161"/>
    </location>
</feature>
<keyword evidence="4 8" id="KW-0808">Transferase</keyword>
<dbReference type="EMBL" id="CP095045">
    <property type="protein sequence ID" value="UOQ58024.1"/>
    <property type="molecule type" value="Genomic_DNA"/>
</dbReference>
<keyword evidence="11" id="KW-1185">Reference proteome</keyword>
<gene>
    <name evidence="8 10" type="primary">purH</name>
    <name evidence="10" type="ORF">MUN78_04055</name>
</gene>
<dbReference type="GO" id="GO:0003937">
    <property type="term" value="F:IMP cyclohydrolase activity"/>
    <property type="evidence" value="ECO:0007669"/>
    <property type="project" value="UniProtKB-EC"/>
</dbReference>
<dbReference type="InterPro" id="IPR016193">
    <property type="entry name" value="Cytidine_deaminase-like"/>
</dbReference>
<evidence type="ECO:0000256" key="5">
    <source>
        <dbReference type="ARBA" id="ARBA00022755"/>
    </source>
</evidence>
<comment type="pathway">
    <text evidence="1 8">Purine metabolism; IMP biosynthesis via de novo pathway; IMP from 5-formamido-1-(5-phospho-D-ribosyl)imidazole-4-carboxamide: step 1/1.</text>
</comment>
<dbReference type="InterPro" id="IPR036914">
    <property type="entry name" value="MGS-like_dom_sf"/>
</dbReference>
<evidence type="ECO:0000256" key="1">
    <source>
        <dbReference type="ARBA" id="ARBA00004844"/>
    </source>
</evidence>
<dbReference type="Gene3D" id="3.40.50.1380">
    <property type="entry name" value="Methylglyoxal synthase-like domain"/>
    <property type="match status" value="1"/>
</dbReference>
<comment type="catalytic activity">
    <reaction evidence="8">
        <text>(6R)-10-formyltetrahydrofolate + 5-amino-1-(5-phospho-beta-D-ribosyl)imidazole-4-carboxamide = 5-formamido-1-(5-phospho-D-ribosyl)imidazole-4-carboxamide + (6S)-5,6,7,8-tetrahydrofolate</text>
        <dbReference type="Rhea" id="RHEA:22192"/>
        <dbReference type="ChEBI" id="CHEBI:57453"/>
        <dbReference type="ChEBI" id="CHEBI:58467"/>
        <dbReference type="ChEBI" id="CHEBI:58475"/>
        <dbReference type="ChEBI" id="CHEBI:195366"/>
        <dbReference type="EC" id="2.1.2.3"/>
    </reaction>
</comment>
<dbReference type="PIRSF" id="PIRSF000414">
    <property type="entry name" value="AICARFT_IMPCHas"/>
    <property type="match status" value="1"/>
</dbReference>
<dbReference type="PROSITE" id="PS51855">
    <property type="entry name" value="MGS"/>
    <property type="match status" value="1"/>
</dbReference>
<evidence type="ECO:0000256" key="7">
    <source>
        <dbReference type="ARBA" id="ARBA00023268"/>
    </source>
</evidence>
<dbReference type="InterPro" id="IPR024051">
    <property type="entry name" value="AICAR_Tfase_dup_dom_sf"/>
</dbReference>
<dbReference type="InterPro" id="IPR011607">
    <property type="entry name" value="MGS-like_dom"/>
</dbReference>